<dbReference type="EMBL" id="CP036316">
    <property type="protein sequence ID" value="QDT65504.1"/>
    <property type="molecule type" value="Genomic_DNA"/>
</dbReference>
<dbReference type="PANTHER" id="PTHR43133:SF51">
    <property type="entry name" value="RNA POLYMERASE SIGMA FACTOR"/>
    <property type="match status" value="1"/>
</dbReference>
<evidence type="ECO:0000313" key="6">
    <source>
        <dbReference type="EMBL" id="QDT65504.1"/>
    </source>
</evidence>
<evidence type="ECO:0000313" key="7">
    <source>
        <dbReference type="Proteomes" id="UP000319976"/>
    </source>
</evidence>
<proteinExistence type="inferred from homology"/>
<dbReference type="NCBIfam" id="TIGR02937">
    <property type="entry name" value="sigma70-ECF"/>
    <property type="match status" value="1"/>
</dbReference>
<dbReference type="InterPro" id="IPR039425">
    <property type="entry name" value="RNA_pol_sigma-70-like"/>
</dbReference>
<dbReference type="InterPro" id="IPR036388">
    <property type="entry name" value="WH-like_DNA-bd_sf"/>
</dbReference>
<dbReference type="Proteomes" id="UP000319976">
    <property type="component" value="Chromosome"/>
</dbReference>
<keyword evidence="7" id="KW-1185">Reference proteome</keyword>
<feature type="domain" description="RNA polymerase sigma-70 region 2" evidence="5">
    <location>
        <begin position="29"/>
        <end position="94"/>
    </location>
</feature>
<dbReference type="OrthoDB" id="6383365at2"/>
<dbReference type="InterPro" id="IPR014284">
    <property type="entry name" value="RNA_pol_sigma-70_dom"/>
</dbReference>
<name>A0A517TAW1_9PLAN</name>
<reference evidence="6 7" key="1">
    <citation type="submission" date="2019-02" db="EMBL/GenBank/DDBJ databases">
        <title>Deep-cultivation of Planctomycetes and their phenomic and genomic characterization uncovers novel biology.</title>
        <authorList>
            <person name="Wiegand S."/>
            <person name="Jogler M."/>
            <person name="Boedeker C."/>
            <person name="Pinto D."/>
            <person name="Vollmers J."/>
            <person name="Rivas-Marin E."/>
            <person name="Kohn T."/>
            <person name="Peeters S.H."/>
            <person name="Heuer A."/>
            <person name="Rast P."/>
            <person name="Oberbeckmann S."/>
            <person name="Bunk B."/>
            <person name="Jeske O."/>
            <person name="Meyerdierks A."/>
            <person name="Storesund J.E."/>
            <person name="Kallscheuer N."/>
            <person name="Luecker S."/>
            <person name="Lage O.M."/>
            <person name="Pohl T."/>
            <person name="Merkel B.J."/>
            <person name="Hornburger P."/>
            <person name="Mueller R.-W."/>
            <person name="Bruemmer F."/>
            <person name="Labrenz M."/>
            <person name="Spormann A.M."/>
            <person name="Op den Camp H."/>
            <person name="Overmann J."/>
            <person name="Amann R."/>
            <person name="Jetten M.S.M."/>
            <person name="Mascher T."/>
            <person name="Medema M.H."/>
            <person name="Devos D.P."/>
            <person name="Kaster A.-K."/>
            <person name="Ovreas L."/>
            <person name="Rohde M."/>
            <person name="Galperin M.Y."/>
            <person name="Jogler C."/>
        </authorList>
    </citation>
    <scope>NUCLEOTIDE SEQUENCE [LARGE SCALE GENOMIC DNA]</scope>
    <source>
        <strain evidence="6 7">V22</strain>
    </source>
</reference>
<dbReference type="InterPro" id="IPR007627">
    <property type="entry name" value="RNA_pol_sigma70_r2"/>
</dbReference>
<comment type="similarity">
    <text evidence="1">Belongs to the sigma-70 factor family. ECF subfamily.</text>
</comment>
<gene>
    <name evidence="6" type="primary">sigH_5</name>
    <name evidence="6" type="ORF">V22_27580</name>
</gene>
<dbReference type="SUPFAM" id="SSF88659">
    <property type="entry name" value="Sigma3 and sigma4 domains of RNA polymerase sigma factors"/>
    <property type="match status" value="1"/>
</dbReference>
<protein>
    <submittedName>
        <fullName evidence="6">ECF RNA polymerase sigma factor SigH</fullName>
    </submittedName>
</protein>
<evidence type="ECO:0000259" key="5">
    <source>
        <dbReference type="Pfam" id="PF04542"/>
    </source>
</evidence>
<evidence type="ECO:0000256" key="1">
    <source>
        <dbReference type="ARBA" id="ARBA00010641"/>
    </source>
</evidence>
<keyword evidence="2" id="KW-0805">Transcription regulation</keyword>
<dbReference type="GO" id="GO:0016987">
    <property type="term" value="F:sigma factor activity"/>
    <property type="evidence" value="ECO:0007669"/>
    <property type="project" value="UniProtKB-KW"/>
</dbReference>
<dbReference type="InterPro" id="IPR013324">
    <property type="entry name" value="RNA_pol_sigma_r3/r4-like"/>
</dbReference>
<evidence type="ECO:0000256" key="3">
    <source>
        <dbReference type="ARBA" id="ARBA00023082"/>
    </source>
</evidence>
<dbReference type="GO" id="GO:0006352">
    <property type="term" value="P:DNA-templated transcription initiation"/>
    <property type="evidence" value="ECO:0007669"/>
    <property type="project" value="InterPro"/>
</dbReference>
<evidence type="ECO:0000256" key="4">
    <source>
        <dbReference type="ARBA" id="ARBA00023163"/>
    </source>
</evidence>
<dbReference type="Gene3D" id="1.10.1740.10">
    <property type="match status" value="1"/>
</dbReference>
<dbReference type="PANTHER" id="PTHR43133">
    <property type="entry name" value="RNA POLYMERASE ECF-TYPE SIGMA FACTO"/>
    <property type="match status" value="1"/>
</dbReference>
<sequence length="190" mass="22228">MNSLRHTNVMREDADALDERQDEFLRLFVEAYPQLHARVMTILGTPHDTEDTLQEACIVLWEKFEDFKPGTSFLSWSSAVAVNLARNAYRKRRRHRGCGLSDEIISQVSQVHRGGLELLELRRDTLRDCLHRLNTSDQQFLWTCYGHDGKFVGLARQLKVTVKAIYSKMERLRKRLYECVNRNIGKEFKS</sequence>
<dbReference type="KEGG" id="chya:V22_27580"/>
<keyword evidence="4" id="KW-0804">Transcription</keyword>
<dbReference type="InterPro" id="IPR013325">
    <property type="entry name" value="RNA_pol_sigma_r2"/>
</dbReference>
<accession>A0A517TAW1</accession>
<dbReference type="Pfam" id="PF04542">
    <property type="entry name" value="Sigma70_r2"/>
    <property type="match status" value="1"/>
</dbReference>
<evidence type="ECO:0000256" key="2">
    <source>
        <dbReference type="ARBA" id="ARBA00023015"/>
    </source>
</evidence>
<dbReference type="AlphaFoldDB" id="A0A517TAW1"/>
<dbReference type="SUPFAM" id="SSF88946">
    <property type="entry name" value="Sigma2 domain of RNA polymerase sigma factors"/>
    <property type="match status" value="1"/>
</dbReference>
<organism evidence="6 7">
    <name type="scientific">Calycomorphotria hydatis</name>
    <dbReference type="NCBI Taxonomy" id="2528027"/>
    <lineage>
        <taxon>Bacteria</taxon>
        <taxon>Pseudomonadati</taxon>
        <taxon>Planctomycetota</taxon>
        <taxon>Planctomycetia</taxon>
        <taxon>Planctomycetales</taxon>
        <taxon>Planctomycetaceae</taxon>
        <taxon>Calycomorphotria</taxon>
    </lineage>
</organism>
<keyword evidence="3" id="KW-0731">Sigma factor</keyword>
<dbReference type="Gene3D" id="1.10.10.10">
    <property type="entry name" value="Winged helix-like DNA-binding domain superfamily/Winged helix DNA-binding domain"/>
    <property type="match status" value="1"/>
</dbReference>